<dbReference type="SMART" id="SM00984">
    <property type="entry name" value="UDPG_MGDP_dh_C"/>
    <property type="match status" value="1"/>
</dbReference>
<dbReference type="PIRSF" id="PIRSF500136">
    <property type="entry name" value="UDP_ManNAc_DH"/>
    <property type="match status" value="1"/>
</dbReference>
<feature type="non-terminal residue" evidence="3">
    <location>
        <position position="1"/>
    </location>
</feature>
<dbReference type="InterPro" id="IPR014027">
    <property type="entry name" value="UDP-Glc/GDP-Man_DH_C"/>
</dbReference>
<dbReference type="Gene3D" id="3.40.50.720">
    <property type="entry name" value="NAD(P)-binding Rossmann-like Domain"/>
    <property type="match status" value="2"/>
</dbReference>
<dbReference type="GO" id="GO:0016616">
    <property type="term" value="F:oxidoreductase activity, acting on the CH-OH group of donors, NAD or NADP as acceptor"/>
    <property type="evidence" value="ECO:0007669"/>
    <property type="project" value="InterPro"/>
</dbReference>
<dbReference type="SUPFAM" id="SSF52413">
    <property type="entry name" value="UDP-glucose/GDP-mannose dehydrogenase C-terminal domain"/>
    <property type="match status" value="1"/>
</dbReference>
<dbReference type="Pfam" id="PF03720">
    <property type="entry name" value="UDPG_MGDP_dh_C"/>
    <property type="match status" value="1"/>
</dbReference>
<dbReference type="InterPro" id="IPR036220">
    <property type="entry name" value="UDP-Glc/GDP-Man_DH_C_sf"/>
</dbReference>
<dbReference type="InterPro" id="IPR017476">
    <property type="entry name" value="UDP-Glc/GDP-Man"/>
</dbReference>
<dbReference type="Proteomes" id="UP000272051">
    <property type="component" value="Unassembled WGS sequence"/>
</dbReference>
<proteinExistence type="inferred from homology"/>
<dbReference type="GO" id="GO:0000271">
    <property type="term" value="P:polysaccharide biosynthetic process"/>
    <property type="evidence" value="ECO:0007669"/>
    <property type="project" value="InterPro"/>
</dbReference>
<dbReference type="GO" id="GO:0051287">
    <property type="term" value="F:NAD binding"/>
    <property type="evidence" value="ECO:0007669"/>
    <property type="project" value="InterPro"/>
</dbReference>
<dbReference type="Pfam" id="PF00984">
    <property type="entry name" value="UDPG_MGDP_dh"/>
    <property type="match status" value="1"/>
</dbReference>
<accession>A0A497EP75</accession>
<gene>
    <name evidence="3" type="ORF">DRJ33_08615</name>
</gene>
<dbReference type="NCBIfam" id="TIGR03026">
    <property type="entry name" value="NDP-sugDHase"/>
    <property type="match status" value="1"/>
</dbReference>
<organism evidence="3 4">
    <name type="scientific">Thermoproteota archaeon</name>
    <dbReference type="NCBI Taxonomy" id="2056631"/>
    <lineage>
        <taxon>Archaea</taxon>
        <taxon>Thermoproteota</taxon>
    </lineage>
</organism>
<reference evidence="3 4" key="1">
    <citation type="submission" date="2018-06" db="EMBL/GenBank/DDBJ databases">
        <title>Extensive metabolic versatility and redundancy in microbially diverse, dynamic hydrothermal sediments.</title>
        <authorList>
            <person name="Dombrowski N."/>
            <person name="Teske A."/>
            <person name="Baker B.J."/>
        </authorList>
    </citation>
    <scope>NUCLEOTIDE SEQUENCE [LARGE SCALE GENOMIC DNA]</scope>
    <source>
        <strain evidence="3">B34_G17</strain>
    </source>
</reference>
<evidence type="ECO:0000256" key="1">
    <source>
        <dbReference type="ARBA" id="ARBA00006601"/>
    </source>
</evidence>
<dbReference type="InterPro" id="IPR014026">
    <property type="entry name" value="UDP-Glc/GDP-Man_DH_dimer"/>
</dbReference>
<dbReference type="AlphaFoldDB" id="A0A497EP75"/>
<sequence>AHVPERIAPGKAIEELTGFPRVVGGVGPKSTGKAVELYSIVNSKLMPADATTAEFVKLIENTFRDLNIAYANFLALLAERLGIDVYEAIKLANTHPRVNIHMPGAGVGGPCLTKDPYLLIEKHRDVYGAELIQLSRRINEYMPSHVVSMVLRSLSVNGIDPSKAKVAVLGVTYKGDVDDVRESPSKHIVGKLLEKVSEVVVYDPYSSEAFGGKRASTLEEAVSKADVVVIATDHKEFKGIDLPKLKELVNNPIIVDGRRVVDPYKAFSHGFKYYGVGFGKVVKL</sequence>
<comment type="similarity">
    <text evidence="1">Belongs to the UDP-glucose/GDP-mannose dehydrogenase family.</text>
</comment>
<comment type="caution">
    <text evidence="3">The sequence shown here is derived from an EMBL/GenBank/DDBJ whole genome shotgun (WGS) entry which is preliminary data.</text>
</comment>
<evidence type="ECO:0000313" key="4">
    <source>
        <dbReference type="Proteomes" id="UP000272051"/>
    </source>
</evidence>
<dbReference type="PIRSF" id="PIRSF000124">
    <property type="entry name" value="UDPglc_GDPman_dh"/>
    <property type="match status" value="1"/>
</dbReference>
<protein>
    <submittedName>
        <fullName evidence="3">Nucleotide sugar dehydrogenase</fullName>
    </submittedName>
</protein>
<name>A0A497EP75_9CREN</name>
<dbReference type="GO" id="GO:0016628">
    <property type="term" value="F:oxidoreductase activity, acting on the CH-CH group of donors, NAD or NADP as acceptor"/>
    <property type="evidence" value="ECO:0007669"/>
    <property type="project" value="InterPro"/>
</dbReference>
<dbReference type="InterPro" id="IPR028359">
    <property type="entry name" value="UDP_ManNAc/GlcNAc_DH"/>
</dbReference>
<dbReference type="InterPro" id="IPR008927">
    <property type="entry name" value="6-PGluconate_DH-like_C_sf"/>
</dbReference>
<dbReference type="SUPFAM" id="SSF48179">
    <property type="entry name" value="6-phosphogluconate dehydrogenase C-terminal domain-like"/>
    <property type="match status" value="1"/>
</dbReference>
<dbReference type="PANTHER" id="PTHR43491">
    <property type="entry name" value="UDP-N-ACETYL-D-MANNOSAMINE DEHYDROGENASE"/>
    <property type="match status" value="1"/>
</dbReference>
<dbReference type="EMBL" id="QMQX01000231">
    <property type="protein sequence ID" value="RLE48946.1"/>
    <property type="molecule type" value="Genomic_DNA"/>
</dbReference>
<evidence type="ECO:0000313" key="3">
    <source>
        <dbReference type="EMBL" id="RLE48946.1"/>
    </source>
</evidence>
<evidence type="ECO:0000259" key="2">
    <source>
        <dbReference type="SMART" id="SM00984"/>
    </source>
</evidence>
<feature type="domain" description="UDP-glucose/GDP-mannose dehydrogenase C-terminal" evidence="2">
    <location>
        <begin position="167"/>
        <end position="263"/>
    </location>
</feature>
<dbReference type="PANTHER" id="PTHR43491:SF2">
    <property type="entry name" value="UDP-N-ACETYL-D-MANNOSAMINE DEHYDROGENASE"/>
    <property type="match status" value="1"/>
</dbReference>